<name>A0A0U4BXW8_9BACT</name>
<dbReference type="EMBL" id="CP013909">
    <property type="protein sequence ID" value="ALW85089.1"/>
    <property type="molecule type" value="Genomic_DNA"/>
</dbReference>
<dbReference type="RefSeq" id="WP_068191826.1">
    <property type="nucleotide sequence ID" value="NZ_CP013909.1"/>
</dbReference>
<organism evidence="2 3">
    <name type="scientific">Hymenobacter sedentarius</name>
    <dbReference type="NCBI Taxonomy" id="1411621"/>
    <lineage>
        <taxon>Bacteria</taxon>
        <taxon>Pseudomonadati</taxon>
        <taxon>Bacteroidota</taxon>
        <taxon>Cytophagia</taxon>
        <taxon>Cytophagales</taxon>
        <taxon>Hymenobacteraceae</taxon>
        <taxon>Hymenobacter</taxon>
    </lineage>
</organism>
<accession>A0A0U4BXW8</accession>
<reference evidence="2 3" key="1">
    <citation type="submission" date="2015-12" db="EMBL/GenBank/DDBJ databases">
        <authorList>
            <person name="Shamseldin A."/>
            <person name="Moawad H."/>
            <person name="Abd El-Rahim W.M."/>
            <person name="Sadowsky M.J."/>
        </authorList>
    </citation>
    <scope>NUCLEOTIDE SEQUENCE [LARGE SCALE GENOMIC DNA]</scope>
    <source>
        <strain evidence="2 3">DG5B</strain>
    </source>
</reference>
<dbReference type="Proteomes" id="UP000059542">
    <property type="component" value="Chromosome"/>
</dbReference>
<dbReference type="OrthoDB" id="1120747at2"/>
<dbReference type="AlphaFoldDB" id="A0A0U4BXW8"/>
<sequence length="260" mass="28046">MDTKKNNSLENFVERHRADFDTHEPRPDLWAALEQKLADPAAAPSAPPAMRRADAGQSAPQAVAVATAGPIRPASWLQRYGVAAALALLVFAAGASEAWKTKHAAPAELTAATSPTSLTSASEVPDAALYQGGNPVAMAATDRTIGADSQLVRAVRGMEAYYTTQLARRQSELRELKGPGVAGMNADWQRELVSLDSSYRKLKVELLHHPQPDAVLTAMNRNLQIRLDILDQQLYIGTAPQEEERSTGSFVLADSQHSSR</sequence>
<feature type="region of interest" description="Disordered" evidence="1">
    <location>
        <begin position="241"/>
        <end position="260"/>
    </location>
</feature>
<gene>
    <name evidence="2" type="ORF">AUC43_08300</name>
</gene>
<keyword evidence="3" id="KW-1185">Reference proteome</keyword>
<evidence type="ECO:0000313" key="2">
    <source>
        <dbReference type="EMBL" id="ALW85089.1"/>
    </source>
</evidence>
<proteinExistence type="predicted"/>
<dbReference type="STRING" id="1411621.AUC43_08300"/>
<protein>
    <submittedName>
        <fullName evidence="2">Uncharacterized protein</fullName>
    </submittedName>
</protein>
<dbReference type="KEGG" id="hyg:AUC43_08300"/>
<evidence type="ECO:0000313" key="3">
    <source>
        <dbReference type="Proteomes" id="UP000059542"/>
    </source>
</evidence>
<evidence type="ECO:0000256" key="1">
    <source>
        <dbReference type="SAM" id="MobiDB-lite"/>
    </source>
</evidence>